<proteinExistence type="predicted"/>
<gene>
    <name evidence="1" type="ORF">RPERSI_LOCUS2400</name>
</gene>
<organism evidence="1 2">
    <name type="scientific">Racocetra persica</name>
    <dbReference type="NCBI Taxonomy" id="160502"/>
    <lineage>
        <taxon>Eukaryota</taxon>
        <taxon>Fungi</taxon>
        <taxon>Fungi incertae sedis</taxon>
        <taxon>Mucoromycota</taxon>
        <taxon>Glomeromycotina</taxon>
        <taxon>Glomeromycetes</taxon>
        <taxon>Diversisporales</taxon>
        <taxon>Gigasporaceae</taxon>
        <taxon>Racocetra</taxon>
    </lineage>
</organism>
<feature type="non-terminal residue" evidence="1">
    <location>
        <position position="142"/>
    </location>
</feature>
<comment type="caution">
    <text evidence="1">The sequence shown here is derived from an EMBL/GenBank/DDBJ whole genome shotgun (WGS) entry which is preliminary data.</text>
</comment>
<evidence type="ECO:0000313" key="2">
    <source>
        <dbReference type="Proteomes" id="UP000789920"/>
    </source>
</evidence>
<reference evidence="1" key="1">
    <citation type="submission" date="2021-06" db="EMBL/GenBank/DDBJ databases">
        <authorList>
            <person name="Kallberg Y."/>
            <person name="Tangrot J."/>
            <person name="Rosling A."/>
        </authorList>
    </citation>
    <scope>NUCLEOTIDE SEQUENCE</scope>
    <source>
        <strain evidence="1">MA461A</strain>
    </source>
</reference>
<evidence type="ECO:0000313" key="1">
    <source>
        <dbReference type="EMBL" id="CAG8514274.1"/>
    </source>
</evidence>
<accession>A0ACA9L709</accession>
<keyword evidence="2" id="KW-1185">Reference proteome</keyword>
<dbReference type="Proteomes" id="UP000789920">
    <property type="component" value="Unassembled WGS sequence"/>
</dbReference>
<name>A0ACA9L709_9GLOM</name>
<sequence>MSNEQPETNNAVNFDIINPVQETHNNVDDLNSVTNTGNDNLIDEDEFSEQESELGFNDLDIPTTWAPSGEMSQFPTNIHKGKTLSKEQRSSILRNEPRNANIKYNPPAIDKREYKCICITVTSKKVKVRYVRDYVSSTKNEG</sequence>
<protein>
    <submittedName>
        <fullName evidence="1">3820_t:CDS:1</fullName>
    </submittedName>
</protein>
<dbReference type="EMBL" id="CAJVQC010002601">
    <property type="protein sequence ID" value="CAG8514274.1"/>
    <property type="molecule type" value="Genomic_DNA"/>
</dbReference>